<evidence type="ECO:0000313" key="5">
    <source>
        <dbReference type="Proteomes" id="UP000289738"/>
    </source>
</evidence>
<dbReference type="EMBL" id="SDMP01000012">
    <property type="protein sequence ID" value="RYR26378.1"/>
    <property type="molecule type" value="Genomic_DNA"/>
</dbReference>
<protein>
    <recommendedName>
        <fullName evidence="2">DYW domain-containing protein</fullName>
    </recommendedName>
</protein>
<dbReference type="EMBL" id="SDMP01000020">
    <property type="protein sequence ID" value="RYQ83859.1"/>
    <property type="molecule type" value="Genomic_DNA"/>
</dbReference>
<feature type="domain" description="DYW" evidence="2">
    <location>
        <begin position="1"/>
        <end position="34"/>
    </location>
</feature>
<name>A0A445AJ18_ARAHY</name>
<evidence type="ECO:0000313" key="4">
    <source>
        <dbReference type="EMBL" id="RYR26378.1"/>
    </source>
</evidence>
<dbReference type="InterPro" id="IPR032867">
    <property type="entry name" value="DYW_dom"/>
</dbReference>
<dbReference type="GO" id="GO:0008270">
    <property type="term" value="F:zinc ion binding"/>
    <property type="evidence" value="ECO:0007669"/>
    <property type="project" value="InterPro"/>
</dbReference>
<dbReference type="Proteomes" id="UP000289738">
    <property type="component" value="Chromosome B02"/>
</dbReference>
<dbReference type="Proteomes" id="UP000289738">
    <property type="component" value="Chromosome B10"/>
</dbReference>
<evidence type="ECO:0000259" key="2">
    <source>
        <dbReference type="Pfam" id="PF14432"/>
    </source>
</evidence>
<gene>
    <name evidence="4" type="ORF">Ahy_B02g060621</name>
    <name evidence="3" type="ORF">Ahy_B10g102722</name>
</gene>
<reference evidence="4 5" key="1">
    <citation type="submission" date="2019-01" db="EMBL/GenBank/DDBJ databases">
        <title>Sequencing of cultivated peanut Arachis hypogaea provides insights into genome evolution and oil improvement.</title>
        <authorList>
            <person name="Chen X."/>
        </authorList>
    </citation>
    <scope>NUCLEOTIDE SEQUENCE [LARGE SCALE GENOMIC DNA]</scope>
    <source>
        <strain evidence="5">cv. Fuhuasheng</strain>
        <strain evidence="4">GDAAS-fuhuasheng2018</strain>
        <tissue evidence="4">Leaves</tissue>
    </source>
</reference>
<dbReference type="Pfam" id="PF14432">
    <property type="entry name" value="DYW_deaminase"/>
    <property type="match status" value="1"/>
</dbReference>
<evidence type="ECO:0000313" key="3">
    <source>
        <dbReference type="EMBL" id="RYQ83859.1"/>
    </source>
</evidence>
<organism evidence="4 5">
    <name type="scientific">Arachis hypogaea</name>
    <name type="common">Peanut</name>
    <dbReference type="NCBI Taxonomy" id="3818"/>
    <lineage>
        <taxon>Eukaryota</taxon>
        <taxon>Viridiplantae</taxon>
        <taxon>Streptophyta</taxon>
        <taxon>Embryophyta</taxon>
        <taxon>Tracheophyta</taxon>
        <taxon>Spermatophyta</taxon>
        <taxon>Magnoliopsida</taxon>
        <taxon>eudicotyledons</taxon>
        <taxon>Gunneridae</taxon>
        <taxon>Pentapetalae</taxon>
        <taxon>rosids</taxon>
        <taxon>fabids</taxon>
        <taxon>Fabales</taxon>
        <taxon>Fabaceae</taxon>
        <taxon>Papilionoideae</taxon>
        <taxon>50 kb inversion clade</taxon>
        <taxon>dalbergioids sensu lato</taxon>
        <taxon>Dalbergieae</taxon>
        <taxon>Pterocarpus clade</taxon>
        <taxon>Arachis</taxon>
    </lineage>
</organism>
<comment type="caution">
    <text evidence="4">The sequence shown here is derived from an EMBL/GenBank/DDBJ whole genome shotgun (WGS) entry which is preliminary data.</text>
</comment>
<accession>A0A445AJ18</accession>
<evidence type="ECO:0000256" key="1">
    <source>
        <dbReference type="ARBA" id="ARBA00006643"/>
    </source>
</evidence>
<sequence length="34" mass="4301">MKLISKIYNRKITIRDRKRFHHFEHGSCSCMDYW</sequence>
<comment type="similarity">
    <text evidence="1">Belongs to the PPR family. PCMP-H subfamily.</text>
</comment>
<proteinExistence type="inferred from homology"/>
<dbReference type="AlphaFoldDB" id="A0A445AJ18"/>
<keyword evidence="5" id="KW-1185">Reference proteome</keyword>